<evidence type="ECO:0000313" key="1">
    <source>
        <dbReference type="EMBL" id="KAK8884681.1"/>
    </source>
</evidence>
<keyword evidence="2" id="KW-1185">Reference proteome</keyword>
<sequence length="109" mass="12749">MENIFLEDPKLKQVSEQLIQLICEAISSSSTEEKIWVPLEKIRNYVDTYYEGSSKDIDKSFVPTLRMLVNQELIIRKANTFCFMSAETVDYNSNDKKKKQKKSMTKTKK</sequence>
<organism evidence="1 2">
    <name type="scientific">Tritrichomonas musculus</name>
    <dbReference type="NCBI Taxonomy" id="1915356"/>
    <lineage>
        <taxon>Eukaryota</taxon>
        <taxon>Metamonada</taxon>
        <taxon>Parabasalia</taxon>
        <taxon>Tritrichomonadida</taxon>
        <taxon>Tritrichomonadidae</taxon>
        <taxon>Tritrichomonas</taxon>
    </lineage>
</organism>
<evidence type="ECO:0008006" key="3">
    <source>
        <dbReference type="Google" id="ProtNLM"/>
    </source>
</evidence>
<dbReference type="EMBL" id="JAPFFF010000008">
    <property type="protein sequence ID" value="KAK8884681.1"/>
    <property type="molecule type" value="Genomic_DNA"/>
</dbReference>
<name>A0ABR2K0P2_9EUKA</name>
<protein>
    <recommendedName>
        <fullName evidence="3">H15 domain-containing protein</fullName>
    </recommendedName>
</protein>
<evidence type="ECO:0000313" key="2">
    <source>
        <dbReference type="Proteomes" id="UP001470230"/>
    </source>
</evidence>
<gene>
    <name evidence="1" type="ORF">M9Y10_043800</name>
</gene>
<proteinExistence type="predicted"/>
<accession>A0ABR2K0P2</accession>
<reference evidence="1 2" key="1">
    <citation type="submission" date="2024-04" db="EMBL/GenBank/DDBJ databases">
        <title>Tritrichomonas musculus Genome.</title>
        <authorList>
            <person name="Alves-Ferreira E."/>
            <person name="Grigg M."/>
            <person name="Lorenzi H."/>
            <person name="Galac M."/>
        </authorList>
    </citation>
    <scope>NUCLEOTIDE SEQUENCE [LARGE SCALE GENOMIC DNA]</scope>
    <source>
        <strain evidence="1 2">EAF2021</strain>
    </source>
</reference>
<comment type="caution">
    <text evidence="1">The sequence shown here is derived from an EMBL/GenBank/DDBJ whole genome shotgun (WGS) entry which is preliminary data.</text>
</comment>
<dbReference type="Proteomes" id="UP001470230">
    <property type="component" value="Unassembled WGS sequence"/>
</dbReference>